<organism evidence="1 2">
    <name type="scientific">Thalictrum thalictroides</name>
    <name type="common">Rue-anemone</name>
    <name type="synonym">Anemone thalictroides</name>
    <dbReference type="NCBI Taxonomy" id="46969"/>
    <lineage>
        <taxon>Eukaryota</taxon>
        <taxon>Viridiplantae</taxon>
        <taxon>Streptophyta</taxon>
        <taxon>Embryophyta</taxon>
        <taxon>Tracheophyta</taxon>
        <taxon>Spermatophyta</taxon>
        <taxon>Magnoliopsida</taxon>
        <taxon>Ranunculales</taxon>
        <taxon>Ranunculaceae</taxon>
        <taxon>Thalictroideae</taxon>
        <taxon>Thalictrum</taxon>
    </lineage>
</organism>
<reference evidence="1 2" key="1">
    <citation type="submission" date="2020-06" db="EMBL/GenBank/DDBJ databases">
        <title>Transcriptomic and genomic resources for Thalictrum thalictroides and T. hernandezii: Facilitating candidate gene discovery in an emerging model plant lineage.</title>
        <authorList>
            <person name="Arias T."/>
            <person name="Riano-Pachon D.M."/>
            <person name="Di Stilio V.S."/>
        </authorList>
    </citation>
    <scope>NUCLEOTIDE SEQUENCE [LARGE SCALE GENOMIC DNA]</scope>
    <source>
        <strain evidence="2">cv. WT478/WT964</strain>
        <tissue evidence="1">Leaves</tissue>
    </source>
</reference>
<keyword evidence="2" id="KW-1185">Reference proteome</keyword>
<accession>A0A7J6VH23</accession>
<proteinExistence type="predicted"/>
<evidence type="ECO:0000313" key="1">
    <source>
        <dbReference type="EMBL" id="KAF5184406.1"/>
    </source>
</evidence>
<comment type="caution">
    <text evidence="1">The sequence shown here is derived from an EMBL/GenBank/DDBJ whole genome shotgun (WGS) entry which is preliminary data.</text>
</comment>
<evidence type="ECO:0008006" key="3">
    <source>
        <dbReference type="Google" id="ProtNLM"/>
    </source>
</evidence>
<dbReference type="Proteomes" id="UP000554482">
    <property type="component" value="Unassembled WGS sequence"/>
</dbReference>
<gene>
    <name evidence="1" type="ORF">FRX31_026007</name>
</gene>
<evidence type="ECO:0000313" key="2">
    <source>
        <dbReference type="Proteomes" id="UP000554482"/>
    </source>
</evidence>
<dbReference type="AlphaFoldDB" id="A0A7J6VH23"/>
<sequence length="319" mass="35539">MQPFSADTNPFAVRFTTVPLWMTFGGLCLEHHIPAIIEFISSAAGECLLVFPKELSSRSTEGFRARVVVKVNEPLIQGTPSMCPLPTAEQQDNILQLEFLIWETGNDNFKPLEGADHAVVPPNTPEDSKMIATGTMTLIEHDTLSVQSRNKGNPIICVNYEVGSGSSSSTNKNFCQSLLYKNVLAKLGHIASSVDSKGYGSTEELGHEQGNHTDMNSNMILSSNQIHMGWAEQTTPMQTQSPIVLLDDIEDNTKTGIRNRSRIIICEPTELQTTARRRRRPTDAVNKRKAKIPFQMEAEFQLNKKRKSDVMENFLYSLP</sequence>
<dbReference type="EMBL" id="JABWDY010032153">
    <property type="protein sequence ID" value="KAF5184406.1"/>
    <property type="molecule type" value="Genomic_DNA"/>
</dbReference>
<protein>
    <recommendedName>
        <fullName evidence="3">DUF4283 domain-containing protein</fullName>
    </recommendedName>
</protein>
<name>A0A7J6VH23_THATH</name>